<dbReference type="AlphaFoldDB" id="A0AAV9EJV7"/>
<name>A0AAV9EJV7_ACOCL</name>
<keyword evidence="2" id="KW-1185">Reference proteome</keyword>
<reference evidence="1" key="1">
    <citation type="journal article" date="2023" name="Nat. Commun.">
        <title>Diploid and tetraploid genomes of Acorus and the evolution of monocots.</title>
        <authorList>
            <person name="Ma L."/>
            <person name="Liu K.W."/>
            <person name="Li Z."/>
            <person name="Hsiao Y.Y."/>
            <person name="Qi Y."/>
            <person name="Fu T."/>
            <person name="Tang G.D."/>
            <person name="Zhang D."/>
            <person name="Sun W.H."/>
            <person name="Liu D.K."/>
            <person name="Li Y."/>
            <person name="Chen G.Z."/>
            <person name="Liu X.D."/>
            <person name="Liao X.Y."/>
            <person name="Jiang Y.T."/>
            <person name="Yu X."/>
            <person name="Hao Y."/>
            <person name="Huang J."/>
            <person name="Zhao X.W."/>
            <person name="Ke S."/>
            <person name="Chen Y.Y."/>
            <person name="Wu W.L."/>
            <person name="Hsu J.L."/>
            <person name="Lin Y.F."/>
            <person name="Huang M.D."/>
            <person name="Li C.Y."/>
            <person name="Huang L."/>
            <person name="Wang Z.W."/>
            <person name="Zhao X."/>
            <person name="Zhong W.Y."/>
            <person name="Peng D.H."/>
            <person name="Ahmad S."/>
            <person name="Lan S."/>
            <person name="Zhang J.S."/>
            <person name="Tsai W.C."/>
            <person name="Van de Peer Y."/>
            <person name="Liu Z.J."/>
        </authorList>
    </citation>
    <scope>NUCLEOTIDE SEQUENCE</scope>
    <source>
        <strain evidence="1">CP</strain>
    </source>
</reference>
<evidence type="ECO:0000313" key="2">
    <source>
        <dbReference type="Proteomes" id="UP001180020"/>
    </source>
</evidence>
<comment type="caution">
    <text evidence="1">The sequence shown here is derived from an EMBL/GenBank/DDBJ whole genome shotgun (WGS) entry which is preliminary data.</text>
</comment>
<proteinExistence type="predicted"/>
<dbReference type="Proteomes" id="UP001180020">
    <property type="component" value="Unassembled WGS sequence"/>
</dbReference>
<protein>
    <submittedName>
        <fullName evidence="1">Uncharacterized protein</fullName>
    </submittedName>
</protein>
<dbReference type="EMBL" id="JAUJYO010000006">
    <property type="protein sequence ID" value="KAK1313125.1"/>
    <property type="molecule type" value="Genomic_DNA"/>
</dbReference>
<accession>A0AAV9EJV7</accession>
<gene>
    <name evidence="1" type="ORF">QJS10_CPA06g00258</name>
</gene>
<organism evidence="1 2">
    <name type="scientific">Acorus calamus</name>
    <name type="common">Sweet flag</name>
    <dbReference type="NCBI Taxonomy" id="4465"/>
    <lineage>
        <taxon>Eukaryota</taxon>
        <taxon>Viridiplantae</taxon>
        <taxon>Streptophyta</taxon>
        <taxon>Embryophyta</taxon>
        <taxon>Tracheophyta</taxon>
        <taxon>Spermatophyta</taxon>
        <taxon>Magnoliopsida</taxon>
        <taxon>Liliopsida</taxon>
        <taxon>Acoraceae</taxon>
        <taxon>Acorus</taxon>
    </lineage>
</organism>
<evidence type="ECO:0000313" key="1">
    <source>
        <dbReference type="EMBL" id="KAK1313125.1"/>
    </source>
</evidence>
<reference evidence="1" key="2">
    <citation type="submission" date="2023-06" db="EMBL/GenBank/DDBJ databases">
        <authorList>
            <person name="Ma L."/>
            <person name="Liu K.-W."/>
            <person name="Li Z."/>
            <person name="Hsiao Y.-Y."/>
            <person name="Qi Y."/>
            <person name="Fu T."/>
            <person name="Tang G."/>
            <person name="Zhang D."/>
            <person name="Sun W.-H."/>
            <person name="Liu D.-K."/>
            <person name="Li Y."/>
            <person name="Chen G.-Z."/>
            <person name="Liu X.-D."/>
            <person name="Liao X.-Y."/>
            <person name="Jiang Y.-T."/>
            <person name="Yu X."/>
            <person name="Hao Y."/>
            <person name="Huang J."/>
            <person name="Zhao X.-W."/>
            <person name="Ke S."/>
            <person name="Chen Y.-Y."/>
            <person name="Wu W.-L."/>
            <person name="Hsu J.-L."/>
            <person name="Lin Y.-F."/>
            <person name="Huang M.-D."/>
            <person name="Li C.-Y."/>
            <person name="Huang L."/>
            <person name="Wang Z.-W."/>
            <person name="Zhao X."/>
            <person name="Zhong W.-Y."/>
            <person name="Peng D.-H."/>
            <person name="Ahmad S."/>
            <person name="Lan S."/>
            <person name="Zhang J.-S."/>
            <person name="Tsai W.-C."/>
            <person name="Van De Peer Y."/>
            <person name="Liu Z.-J."/>
        </authorList>
    </citation>
    <scope>NUCLEOTIDE SEQUENCE</scope>
    <source>
        <strain evidence="1">CP</strain>
        <tissue evidence="1">Leaves</tissue>
    </source>
</reference>
<sequence length="99" mass="11142">MPREKWGIIRKAGSAMRDMMMCEGIEINNYTLLPWDSGSIDIHHIYVKGAYMKPESLVISGQPYGGEFVPGPCTLCPSHYGRWLPPDGRLMDQSTPNRS</sequence>